<accession>A0AAW2PVG1</accession>
<dbReference type="AlphaFoldDB" id="A0AAW2PVG1"/>
<dbReference type="EMBL" id="JACGWK010000004">
    <property type="protein sequence ID" value="KAL0359464.1"/>
    <property type="molecule type" value="Genomic_DNA"/>
</dbReference>
<dbReference type="Gene3D" id="3.30.70.270">
    <property type="match status" value="1"/>
</dbReference>
<name>A0AAW2PVG1_9LAMI</name>
<dbReference type="InterPro" id="IPR043502">
    <property type="entry name" value="DNA/RNA_pol_sf"/>
</dbReference>
<organism evidence="1">
    <name type="scientific">Sesamum angustifolium</name>
    <dbReference type="NCBI Taxonomy" id="2727405"/>
    <lineage>
        <taxon>Eukaryota</taxon>
        <taxon>Viridiplantae</taxon>
        <taxon>Streptophyta</taxon>
        <taxon>Embryophyta</taxon>
        <taxon>Tracheophyta</taxon>
        <taxon>Spermatophyta</taxon>
        <taxon>Magnoliopsida</taxon>
        <taxon>eudicotyledons</taxon>
        <taxon>Gunneridae</taxon>
        <taxon>Pentapetalae</taxon>
        <taxon>asterids</taxon>
        <taxon>lamiids</taxon>
        <taxon>Lamiales</taxon>
        <taxon>Pedaliaceae</taxon>
        <taxon>Sesamum</taxon>
    </lineage>
</organism>
<dbReference type="SUPFAM" id="SSF56672">
    <property type="entry name" value="DNA/RNA polymerases"/>
    <property type="match status" value="1"/>
</dbReference>
<reference evidence="1" key="2">
    <citation type="journal article" date="2024" name="Plant">
        <title>Genomic evolution and insights into agronomic trait innovations of Sesamum species.</title>
        <authorList>
            <person name="Miao H."/>
            <person name="Wang L."/>
            <person name="Qu L."/>
            <person name="Liu H."/>
            <person name="Sun Y."/>
            <person name="Le M."/>
            <person name="Wang Q."/>
            <person name="Wei S."/>
            <person name="Zheng Y."/>
            <person name="Lin W."/>
            <person name="Duan Y."/>
            <person name="Cao H."/>
            <person name="Xiong S."/>
            <person name="Wang X."/>
            <person name="Wei L."/>
            <person name="Li C."/>
            <person name="Ma Q."/>
            <person name="Ju M."/>
            <person name="Zhao R."/>
            <person name="Li G."/>
            <person name="Mu C."/>
            <person name="Tian Q."/>
            <person name="Mei H."/>
            <person name="Zhang T."/>
            <person name="Gao T."/>
            <person name="Zhang H."/>
        </authorList>
    </citation>
    <scope>NUCLEOTIDE SEQUENCE</scope>
    <source>
        <strain evidence="1">G01</strain>
    </source>
</reference>
<evidence type="ECO:0000313" key="1">
    <source>
        <dbReference type="EMBL" id="KAL0359464.1"/>
    </source>
</evidence>
<sequence>MVTQRSIEANPTKIKAILDMGPPTSINEVQRLTGRIATLSRFISKSAEMGLLFFRILRKVKDLEWTEECQ</sequence>
<comment type="caution">
    <text evidence="1">The sequence shown here is derived from an EMBL/GenBank/DDBJ whole genome shotgun (WGS) entry which is preliminary data.</text>
</comment>
<reference evidence="1" key="1">
    <citation type="submission" date="2020-06" db="EMBL/GenBank/DDBJ databases">
        <authorList>
            <person name="Li T."/>
            <person name="Hu X."/>
            <person name="Zhang T."/>
            <person name="Song X."/>
            <person name="Zhang H."/>
            <person name="Dai N."/>
            <person name="Sheng W."/>
            <person name="Hou X."/>
            <person name="Wei L."/>
        </authorList>
    </citation>
    <scope>NUCLEOTIDE SEQUENCE</scope>
    <source>
        <strain evidence="1">G01</strain>
        <tissue evidence="1">Leaf</tissue>
    </source>
</reference>
<gene>
    <name evidence="1" type="ORF">Sangu_0795800</name>
</gene>
<dbReference type="InterPro" id="IPR043128">
    <property type="entry name" value="Rev_trsase/Diguanyl_cyclase"/>
</dbReference>
<proteinExistence type="predicted"/>
<protein>
    <submittedName>
        <fullName evidence="1">Uncharacterized protein</fullName>
    </submittedName>
</protein>